<feature type="domain" description="NAD(P)-binding" evidence="1">
    <location>
        <begin position="50"/>
        <end position="160"/>
    </location>
</feature>
<dbReference type="SUPFAM" id="SSF51735">
    <property type="entry name" value="NAD(P)-binding Rossmann-fold domains"/>
    <property type="match status" value="1"/>
</dbReference>
<dbReference type="Gene3D" id="3.40.50.720">
    <property type="entry name" value="NAD(P)-binding Rossmann-like Domain"/>
    <property type="match status" value="1"/>
</dbReference>
<dbReference type="InterPro" id="IPR052718">
    <property type="entry name" value="NmrA-type_oxidoreductase"/>
</dbReference>
<accession>A0A085WRL1</accession>
<keyword evidence="3" id="KW-1185">Reference proteome</keyword>
<dbReference type="RefSeq" id="WP_052419821.1">
    <property type="nucleotide sequence ID" value="NZ_JMCB01000003.1"/>
</dbReference>
<organism evidence="2 3">
    <name type="scientific">Hyalangium minutum</name>
    <dbReference type="NCBI Taxonomy" id="394096"/>
    <lineage>
        <taxon>Bacteria</taxon>
        <taxon>Pseudomonadati</taxon>
        <taxon>Myxococcota</taxon>
        <taxon>Myxococcia</taxon>
        <taxon>Myxococcales</taxon>
        <taxon>Cystobacterineae</taxon>
        <taxon>Archangiaceae</taxon>
        <taxon>Hyalangium</taxon>
    </lineage>
</organism>
<evidence type="ECO:0000259" key="1">
    <source>
        <dbReference type="Pfam" id="PF13460"/>
    </source>
</evidence>
<proteinExistence type="predicted"/>
<evidence type="ECO:0000313" key="2">
    <source>
        <dbReference type="EMBL" id="KFE70324.1"/>
    </source>
</evidence>
<dbReference type="PANTHER" id="PTHR47129">
    <property type="entry name" value="QUINONE OXIDOREDUCTASE 2"/>
    <property type="match status" value="1"/>
</dbReference>
<dbReference type="Pfam" id="PF13460">
    <property type="entry name" value="NAD_binding_10"/>
    <property type="match status" value="1"/>
</dbReference>
<dbReference type="STRING" id="394096.DB31_5366"/>
<protein>
    <recommendedName>
        <fullName evidence="1">NAD(P)-binding domain-containing protein</fullName>
    </recommendedName>
</protein>
<dbReference type="InterPro" id="IPR036291">
    <property type="entry name" value="NAD(P)-bd_dom_sf"/>
</dbReference>
<comment type="caution">
    <text evidence="2">The sequence shown here is derived from an EMBL/GenBank/DDBJ whole genome shotgun (WGS) entry which is preliminary data.</text>
</comment>
<dbReference type="EMBL" id="JMCB01000003">
    <property type="protein sequence ID" value="KFE70324.1"/>
    <property type="molecule type" value="Genomic_DNA"/>
</dbReference>
<sequence length="198" mass="20770">MPRATYEQMLSPQGALVGGSPQEVIDKILGRAGSAQSNRKAVIMKIGISGASGQLGAATAAALKSRAPGAQLVGISRSPDKVSALGIEARFGDFDNPDSLTKAFAGLDRLLIIPSSDMRPGVRATQGHNAIQRAVDAGVEHVVFTSALGTRSADAPHLWQSIQDMWSACGFDVTTGDVERLAGRPPRSLEDALRRVKL</sequence>
<dbReference type="Proteomes" id="UP000028725">
    <property type="component" value="Unassembled WGS sequence"/>
</dbReference>
<dbReference type="AlphaFoldDB" id="A0A085WRL1"/>
<dbReference type="OrthoDB" id="267890at2"/>
<evidence type="ECO:0000313" key="3">
    <source>
        <dbReference type="Proteomes" id="UP000028725"/>
    </source>
</evidence>
<gene>
    <name evidence="2" type="ORF">DB31_5366</name>
</gene>
<name>A0A085WRL1_9BACT</name>
<reference evidence="2 3" key="1">
    <citation type="submission" date="2014-04" db="EMBL/GenBank/DDBJ databases">
        <title>Genome assembly of Hyalangium minutum DSM 14724.</title>
        <authorList>
            <person name="Sharma G."/>
            <person name="Subramanian S."/>
        </authorList>
    </citation>
    <scope>NUCLEOTIDE SEQUENCE [LARGE SCALE GENOMIC DNA]</scope>
    <source>
        <strain evidence="2 3">DSM 14724</strain>
    </source>
</reference>
<dbReference type="InterPro" id="IPR016040">
    <property type="entry name" value="NAD(P)-bd_dom"/>
</dbReference>
<dbReference type="PANTHER" id="PTHR47129:SF1">
    <property type="entry name" value="NMRA-LIKE DOMAIN-CONTAINING PROTEIN"/>
    <property type="match status" value="1"/>
</dbReference>